<proteinExistence type="predicted"/>
<keyword evidence="1" id="KW-0808">Transferase</keyword>
<dbReference type="Pfam" id="PF00294">
    <property type="entry name" value="PfkB"/>
    <property type="match status" value="1"/>
</dbReference>
<organism evidence="4 5">
    <name type="scientific">Aduncisulcus paluster</name>
    <dbReference type="NCBI Taxonomy" id="2918883"/>
    <lineage>
        <taxon>Eukaryota</taxon>
        <taxon>Metamonada</taxon>
        <taxon>Carpediemonas-like organisms</taxon>
        <taxon>Aduncisulcus</taxon>
    </lineage>
</organism>
<dbReference type="InterPro" id="IPR029056">
    <property type="entry name" value="Ribokinase-like"/>
</dbReference>
<evidence type="ECO:0000259" key="3">
    <source>
        <dbReference type="Pfam" id="PF00294"/>
    </source>
</evidence>
<feature type="non-terminal residue" evidence="4">
    <location>
        <position position="152"/>
    </location>
</feature>
<keyword evidence="2" id="KW-0418">Kinase</keyword>
<gene>
    <name evidence="4" type="ORF">ADUPG1_002767</name>
</gene>
<dbReference type="Gene3D" id="3.40.1190.20">
    <property type="match status" value="1"/>
</dbReference>
<sequence length="152" mass="16117">LDAAGKGINVSKVVRELGGRTKTIAFLGGASGDYIKAELEKEKISLVEVAIDGETRTNIKIVDPKRNTYTDINDSGAAVSAEQLDLFEKKLVNYVTSQSVVVFTGSVPPGVSKDIYKTYISRVQAIGATAVLDADGDLLKHGVQAGPKIIKP</sequence>
<name>A0ABQ5KRG6_9EUKA</name>
<comment type="caution">
    <text evidence="4">The sequence shown here is derived from an EMBL/GenBank/DDBJ whole genome shotgun (WGS) entry which is preliminary data.</text>
</comment>
<dbReference type="Proteomes" id="UP001057375">
    <property type="component" value="Unassembled WGS sequence"/>
</dbReference>
<dbReference type="InterPro" id="IPR011611">
    <property type="entry name" value="PfkB_dom"/>
</dbReference>
<evidence type="ECO:0000256" key="1">
    <source>
        <dbReference type="ARBA" id="ARBA00022679"/>
    </source>
</evidence>
<dbReference type="SUPFAM" id="SSF53613">
    <property type="entry name" value="Ribokinase-like"/>
    <property type="match status" value="1"/>
</dbReference>
<reference evidence="4" key="1">
    <citation type="submission" date="2022-03" db="EMBL/GenBank/DDBJ databases">
        <title>Draft genome sequence of Aduncisulcus paluster, a free-living microaerophilic Fornicata.</title>
        <authorList>
            <person name="Yuyama I."/>
            <person name="Kume K."/>
            <person name="Tamura T."/>
            <person name="Inagaki Y."/>
            <person name="Hashimoto T."/>
        </authorList>
    </citation>
    <scope>NUCLEOTIDE SEQUENCE</scope>
    <source>
        <strain evidence="4">NY0171</strain>
    </source>
</reference>
<accession>A0ABQ5KRG6</accession>
<dbReference type="EMBL" id="BQXS01003400">
    <property type="protein sequence ID" value="GKT34213.1"/>
    <property type="molecule type" value="Genomic_DNA"/>
</dbReference>
<protein>
    <submittedName>
        <fullName evidence="4">1-phosphofructokinase</fullName>
    </submittedName>
</protein>
<feature type="non-terminal residue" evidence="4">
    <location>
        <position position="1"/>
    </location>
</feature>
<evidence type="ECO:0000313" key="5">
    <source>
        <dbReference type="Proteomes" id="UP001057375"/>
    </source>
</evidence>
<dbReference type="PANTHER" id="PTHR46566:SF2">
    <property type="entry name" value="ATP-DEPENDENT 6-PHOSPHOFRUCTOKINASE ISOZYME 2"/>
    <property type="match status" value="1"/>
</dbReference>
<dbReference type="PANTHER" id="PTHR46566">
    <property type="entry name" value="1-PHOSPHOFRUCTOKINASE-RELATED"/>
    <property type="match status" value="1"/>
</dbReference>
<evidence type="ECO:0000313" key="4">
    <source>
        <dbReference type="EMBL" id="GKT34213.1"/>
    </source>
</evidence>
<feature type="domain" description="Carbohydrate kinase PfkB" evidence="3">
    <location>
        <begin position="2"/>
        <end position="152"/>
    </location>
</feature>
<keyword evidence="5" id="KW-1185">Reference proteome</keyword>
<evidence type="ECO:0000256" key="2">
    <source>
        <dbReference type="ARBA" id="ARBA00022777"/>
    </source>
</evidence>
<dbReference type="InterPro" id="IPR002173">
    <property type="entry name" value="Carboh/pur_kinase_PfkB_CS"/>
</dbReference>
<dbReference type="PROSITE" id="PS00583">
    <property type="entry name" value="PFKB_KINASES_1"/>
    <property type="match status" value="1"/>
</dbReference>